<accession>A0A4P9YPV8</accession>
<keyword evidence="2 6" id="KW-0853">WD repeat</keyword>
<evidence type="ECO:0000256" key="5">
    <source>
        <dbReference type="ARBA" id="ARBA00023163"/>
    </source>
</evidence>
<dbReference type="InterPro" id="IPR015943">
    <property type="entry name" value="WD40/YVTN_repeat-like_dom_sf"/>
</dbReference>
<feature type="repeat" description="WD" evidence="6">
    <location>
        <begin position="282"/>
        <end position="314"/>
    </location>
</feature>
<feature type="repeat" description="WD" evidence="6">
    <location>
        <begin position="175"/>
        <end position="206"/>
    </location>
</feature>
<keyword evidence="5" id="KW-0804">Transcription</keyword>
<dbReference type="AlphaFoldDB" id="A0A4P9YPV8"/>
<feature type="region of interest" description="Disordered" evidence="7">
    <location>
        <begin position="1"/>
        <end position="48"/>
    </location>
</feature>
<dbReference type="PANTHER" id="PTHR10253">
    <property type="entry name" value="POLYCOMB PROTEIN"/>
    <property type="match status" value="1"/>
</dbReference>
<gene>
    <name evidence="9" type="ORF">ROZALSC1DRAFT_26897</name>
</gene>
<evidence type="ECO:0000256" key="3">
    <source>
        <dbReference type="ARBA" id="ARBA00022737"/>
    </source>
</evidence>
<evidence type="ECO:0000256" key="4">
    <source>
        <dbReference type="ARBA" id="ARBA00023015"/>
    </source>
</evidence>
<evidence type="ECO:0000259" key="8">
    <source>
        <dbReference type="Pfam" id="PF23215"/>
    </source>
</evidence>
<evidence type="ECO:0000256" key="1">
    <source>
        <dbReference type="ARBA" id="ARBA00008075"/>
    </source>
</evidence>
<dbReference type="InterPro" id="IPR036322">
    <property type="entry name" value="WD40_repeat_dom_sf"/>
</dbReference>
<dbReference type="PROSITE" id="PS50082">
    <property type="entry name" value="WD_REPEATS_2"/>
    <property type="match status" value="2"/>
</dbReference>
<evidence type="ECO:0000256" key="7">
    <source>
        <dbReference type="SAM" id="MobiDB-lite"/>
    </source>
</evidence>
<evidence type="ECO:0000256" key="6">
    <source>
        <dbReference type="PROSITE-ProRule" id="PRU00221"/>
    </source>
</evidence>
<keyword evidence="3" id="KW-0677">Repeat</keyword>
<dbReference type="InterPro" id="IPR001680">
    <property type="entry name" value="WD40_rpt"/>
</dbReference>
<dbReference type="InterPro" id="IPR056160">
    <property type="entry name" value="WD_LRWD1"/>
</dbReference>
<dbReference type="SUPFAM" id="SSF50978">
    <property type="entry name" value="WD40 repeat-like"/>
    <property type="match status" value="1"/>
</dbReference>
<dbReference type="Pfam" id="PF23215">
    <property type="entry name" value="WD_LRWD1"/>
    <property type="match status" value="1"/>
</dbReference>
<evidence type="ECO:0000313" key="10">
    <source>
        <dbReference type="Proteomes" id="UP000281549"/>
    </source>
</evidence>
<evidence type="ECO:0000313" key="9">
    <source>
        <dbReference type="EMBL" id="RKP21695.1"/>
    </source>
</evidence>
<name>A0A4P9YPV8_ROZAC</name>
<dbReference type="PROSITE" id="PS50294">
    <property type="entry name" value="WD_REPEATS_REGION"/>
    <property type="match status" value="1"/>
</dbReference>
<comment type="similarity">
    <text evidence="1">Belongs to the WD repeat ESC family.</text>
</comment>
<sequence length="418" mass="47467">MPPLKQTRSAKKPLSEKNSKEGDFITDLPKHQSPRKRKNNDNTDCKKTPIKNVKTAQKKRKSSIDFEQIMNFQCHGDLTENTSVYATKFCPINSIVDAMNPYINVSCGGNTVTFIDCEQKTIVMKYVHPVARNFVCLDWAVRKCDNVTCSVIAFGDSYGDVHLIDYLRREYVCCLDKHTKGITDVKFTNMGLNLLTSSYDDTIRLWALPADLTSSNISCVATFGDPYQNIICLSVHPQDKEFIIGCDQFKEGYDAGVCIYPLKSNYPKNNNKITTNRTIVNTDLHHSHVEALDYLNENTIISKSSSDGQIVIWDSRQEVPQPICSLSRQNVDSNEYGFRFEVYHLDAENFHLFDCNPDGDVCIYDIKIPIAKDKDIKPVLSLKGEDVKKAMHVSVSCDEKFMMVAHSNNRLALWKIKN</sequence>
<dbReference type="EMBL" id="ML004935">
    <property type="protein sequence ID" value="RKP21695.1"/>
    <property type="molecule type" value="Genomic_DNA"/>
</dbReference>
<evidence type="ECO:0000256" key="2">
    <source>
        <dbReference type="ARBA" id="ARBA00022574"/>
    </source>
</evidence>
<keyword evidence="4" id="KW-0805">Transcription regulation</keyword>
<dbReference type="Proteomes" id="UP000281549">
    <property type="component" value="Unassembled WGS sequence"/>
</dbReference>
<dbReference type="Gene3D" id="2.130.10.10">
    <property type="entry name" value="YVTN repeat-like/Quinoprotein amine dehydrogenase"/>
    <property type="match status" value="1"/>
</dbReference>
<dbReference type="InterPro" id="IPR051243">
    <property type="entry name" value="PcG_WD-repeat"/>
</dbReference>
<feature type="domain" description="Leucine-rich repeat and WD repeat-containing protein 1 WD" evidence="8">
    <location>
        <begin position="67"/>
        <end position="317"/>
    </location>
</feature>
<reference evidence="10" key="1">
    <citation type="journal article" date="2018" name="Nat. Microbiol.">
        <title>Leveraging single-cell genomics to expand the fungal tree of life.</title>
        <authorList>
            <person name="Ahrendt S.R."/>
            <person name="Quandt C.A."/>
            <person name="Ciobanu D."/>
            <person name="Clum A."/>
            <person name="Salamov A."/>
            <person name="Andreopoulos B."/>
            <person name="Cheng J.F."/>
            <person name="Woyke T."/>
            <person name="Pelin A."/>
            <person name="Henrissat B."/>
            <person name="Reynolds N.K."/>
            <person name="Benny G.L."/>
            <person name="Smith M.E."/>
            <person name="James T.Y."/>
            <person name="Grigoriev I.V."/>
        </authorList>
    </citation>
    <scope>NUCLEOTIDE SEQUENCE [LARGE SCALE GENOMIC DNA]</scope>
    <source>
        <strain evidence="10">CSF55</strain>
    </source>
</reference>
<organism evidence="9 10">
    <name type="scientific">Rozella allomycis (strain CSF55)</name>
    <dbReference type="NCBI Taxonomy" id="988480"/>
    <lineage>
        <taxon>Eukaryota</taxon>
        <taxon>Fungi</taxon>
        <taxon>Fungi incertae sedis</taxon>
        <taxon>Cryptomycota</taxon>
        <taxon>Cryptomycota incertae sedis</taxon>
        <taxon>Rozella</taxon>
    </lineage>
</organism>
<feature type="compositionally biased region" description="Basic and acidic residues" evidence="7">
    <location>
        <begin position="13"/>
        <end position="23"/>
    </location>
</feature>
<protein>
    <submittedName>
        <fullName evidence="9">WD40 repeat-like protein</fullName>
    </submittedName>
</protein>
<proteinExistence type="inferred from homology"/>
<dbReference type="SMART" id="SM00320">
    <property type="entry name" value="WD40"/>
    <property type="match status" value="4"/>
</dbReference>